<protein>
    <submittedName>
        <fullName evidence="2">Uncharacterized protein</fullName>
    </submittedName>
</protein>
<reference evidence="2 3" key="1">
    <citation type="submission" date="2015-09" db="EMBL/GenBank/DDBJ databases">
        <authorList>
            <consortium name="Pathogen Informatics"/>
        </authorList>
    </citation>
    <scope>NUCLEOTIDE SEQUENCE [LARGE SCALE GENOMIC DNA]</scope>
    <source>
        <strain evidence="2 3">2789STDY5834908</strain>
    </source>
</reference>
<accession>A0A174NUK5</accession>
<dbReference type="EMBL" id="CZAU01000013">
    <property type="protein sequence ID" value="CUP52442.1"/>
    <property type="molecule type" value="Genomic_DNA"/>
</dbReference>
<sequence>METKELIKELRILEKSSKLGEQACICGEAANRLEELQQEIEIARRLEKIKDRRLSPSSNTILPEDKENNHLVKNVMKSLKSLLKDDRKLYITGFDYEITPCILDVDESLLNGWVGDYFVHDLMILKNDIYVAQIDLSNLVLKTWVQKYGCKEAMYTLKEKGLL</sequence>
<organism evidence="2 3">
    <name type="scientific">Anaerostipes hadrus</name>
    <dbReference type="NCBI Taxonomy" id="649756"/>
    <lineage>
        <taxon>Bacteria</taxon>
        <taxon>Bacillati</taxon>
        <taxon>Bacillota</taxon>
        <taxon>Clostridia</taxon>
        <taxon>Lachnospirales</taxon>
        <taxon>Lachnospiraceae</taxon>
        <taxon>Anaerostipes</taxon>
    </lineage>
</organism>
<evidence type="ECO:0000256" key="1">
    <source>
        <dbReference type="SAM" id="Coils"/>
    </source>
</evidence>
<evidence type="ECO:0000313" key="2">
    <source>
        <dbReference type="EMBL" id="CUP52442.1"/>
    </source>
</evidence>
<feature type="coiled-coil region" evidence="1">
    <location>
        <begin position="26"/>
        <end position="53"/>
    </location>
</feature>
<proteinExistence type="predicted"/>
<dbReference type="AlphaFoldDB" id="A0A174NUK5"/>
<name>A0A174NUK5_ANAHA</name>
<evidence type="ECO:0000313" key="3">
    <source>
        <dbReference type="Proteomes" id="UP000095564"/>
    </source>
</evidence>
<keyword evidence="1" id="KW-0175">Coiled coil</keyword>
<gene>
    <name evidence="2" type="ORF">ERS852520_01560</name>
</gene>
<dbReference type="Proteomes" id="UP000095564">
    <property type="component" value="Unassembled WGS sequence"/>
</dbReference>
<dbReference type="RefSeq" id="WP_055160091.1">
    <property type="nucleotide sequence ID" value="NZ_CZAU01000013.1"/>
</dbReference>